<name>A0A212QPN3_9PROT</name>
<keyword evidence="3" id="KW-1185">Reference proteome</keyword>
<organism evidence="2 3">
    <name type="scientific">Arboricoccus pini</name>
    <dbReference type="NCBI Taxonomy" id="1963835"/>
    <lineage>
        <taxon>Bacteria</taxon>
        <taxon>Pseudomonadati</taxon>
        <taxon>Pseudomonadota</taxon>
        <taxon>Alphaproteobacteria</taxon>
        <taxon>Geminicoccales</taxon>
        <taxon>Geminicoccaceae</taxon>
        <taxon>Arboricoccus</taxon>
    </lineage>
</organism>
<accession>A0A212QPN3</accession>
<sequence length="131" mass="14397">MCLPSRPAHRLLSAAFVLALAALAGCSIFQGGRIANDPRYITAFTTYYNANAAESEPGCTNPHIVMMDEQRVLSSLPQAQALQMWAKYSYEQRLQPSQELVCQGEATRYFSVRKSQNPVVVSMSGPKRPGS</sequence>
<dbReference type="AlphaFoldDB" id="A0A212QPN3"/>
<evidence type="ECO:0000313" key="2">
    <source>
        <dbReference type="EMBL" id="SNB61358.1"/>
    </source>
</evidence>
<dbReference type="Proteomes" id="UP000197065">
    <property type="component" value="Unassembled WGS sequence"/>
</dbReference>
<dbReference type="PROSITE" id="PS51257">
    <property type="entry name" value="PROKAR_LIPOPROTEIN"/>
    <property type="match status" value="1"/>
</dbReference>
<gene>
    <name evidence="2" type="ORF">SAMN07250955_102198</name>
</gene>
<evidence type="ECO:0000256" key="1">
    <source>
        <dbReference type="SAM" id="SignalP"/>
    </source>
</evidence>
<evidence type="ECO:0008006" key="4">
    <source>
        <dbReference type="Google" id="ProtNLM"/>
    </source>
</evidence>
<dbReference type="EMBL" id="FYEH01000002">
    <property type="protein sequence ID" value="SNB61358.1"/>
    <property type="molecule type" value="Genomic_DNA"/>
</dbReference>
<dbReference type="RefSeq" id="WP_088560057.1">
    <property type="nucleotide sequence ID" value="NZ_FYEH01000002.1"/>
</dbReference>
<reference evidence="2 3" key="1">
    <citation type="submission" date="2017-06" db="EMBL/GenBank/DDBJ databases">
        <authorList>
            <person name="Kim H.J."/>
            <person name="Triplett B.A."/>
        </authorList>
    </citation>
    <scope>NUCLEOTIDE SEQUENCE [LARGE SCALE GENOMIC DNA]</scope>
    <source>
        <strain evidence="2 3">B29T1</strain>
    </source>
</reference>
<proteinExistence type="predicted"/>
<keyword evidence="1" id="KW-0732">Signal</keyword>
<evidence type="ECO:0000313" key="3">
    <source>
        <dbReference type="Proteomes" id="UP000197065"/>
    </source>
</evidence>
<feature type="chain" id="PRO_5013324436" description="Lipoprotein" evidence="1">
    <location>
        <begin position="25"/>
        <end position="131"/>
    </location>
</feature>
<protein>
    <recommendedName>
        <fullName evidence="4">Lipoprotein</fullName>
    </recommendedName>
</protein>
<feature type="signal peptide" evidence="1">
    <location>
        <begin position="1"/>
        <end position="24"/>
    </location>
</feature>